<protein>
    <submittedName>
        <fullName evidence="3">Uncharacterized protein</fullName>
    </submittedName>
</protein>
<feature type="region of interest" description="Disordered" evidence="1">
    <location>
        <begin position="113"/>
        <end position="152"/>
    </location>
</feature>
<proteinExistence type="predicted"/>
<evidence type="ECO:0000313" key="3">
    <source>
        <dbReference type="EMBL" id="KXH37578.1"/>
    </source>
</evidence>
<feature type="chain" id="PRO_5007802559" evidence="2">
    <location>
        <begin position="21"/>
        <end position="264"/>
    </location>
</feature>
<name>A0A135SNS1_9PEZI</name>
<keyword evidence="2" id="KW-0732">Signal</keyword>
<feature type="signal peptide" evidence="2">
    <location>
        <begin position="1"/>
        <end position="20"/>
    </location>
</feature>
<dbReference type="AlphaFoldDB" id="A0A135SNS1"/>
<gene>
    <name evidence="3" type="ORF">CSAL01_07489</name>
</gene>
<evidence type="ECO:0000256" key="1">
    <source>
        <dbReference type="SAM" id="MobiDB-lite"/>
    </source>
</evidence>
<accession>A0A135SNS1</accession>
<dbReference type="EMBL" id="JFFI01002318">
    <property type="protein sequence ID" value="KXH37578.1"/>
    <property type="molecule type" value="Genomic_DNA"/>
</dbReference>
<evidence type="ECO:0000256" key="2">
    <source>
        <dbReference type="SAM" id="SignalP"/>
    </source>
</evidence>
<feature type="compositionally biased region" description="Basic and acidic residues" evidence="1">
    <location>
        <begin position="126"/>
        <end position="149"/>
    </location>
</feature>
<keyword evidence="4" id="KW-1185">Reference proteome</keyword>
<dbReference type="OrthoDB" id="4788795at2759"/>
<reference evidence="3 4" key="1">
    <citation type="submission" date="2014-02" db="EMBL/GenBank/DDBJ databases">
        <title>The genome sequence of Colletotrichum salicis CBS 607.94.</title>
        <authorList>
            <person name="Baroncelli R."/>
            <person name="Thon M.R."/>
        </authorList>
    </citation>
    <scope>NUCLEOTIDE SEQUENCE [LARGE SCALE GENOMIC DNA]</scope>
    <source>
        <strain evidence="3 4">CBS 607.94</strain>
    </source>
</reference>
<comment type="caution">
    <text evidence="3">The sequence shown here is derived from an EMBL/GenBank/DDBJ whole genome shotgun (WGS) entry which is preliminary data.</text>
</comment>
<evidence type="ECO:0000313" key="4">
    <source>
        <dbReference type="Proteomes" id="UP000070121"/>
    </source>
</evidence>
<dbReference type="Proteomes" id="UP000070121">
    <property type="component" value="Unassembled WGS sequence"/>
</dbReference>
<sequence>MQFSATLIALAATVFFGAQAAPTGIVNTDTGVVNTDKAVIPEGATVEINTDKAVISVGVGKVKPGLPILAKGESNVKPGLPNLRKADDKINTDVPIVREGDRKTDTDVPIIREGGRVDDTNVPIPKEGEDKVDTDMGNKKPIPTHEVKPDPNQVDDFAQNSGAICQRKTHPAHVLHSYALKANSGVDDVPKVCGDLWYNLHRFPGCASASQANCYKGIEEGSLVWLFTASNFCNPGMVQSAWYEATHNDYGAAVCVNVKESIIR</sequence>
<organism evidence="3 4">
    <name type="scientific">Colletotrichum salicis</name>
    <dbReference type="NCBI Taxonomy" id="1209931"/>
    <lineage>
        <taxon>Eukaryota</taxon>
        <taxon>Fungi</taxon>
        <taxon>Dikarya</taxon>
        <taxon>Ascomycota</taxon>
        <taxon>Pezizomycotina</taxon>
        <taxon>Sordariomycetes</taxon>
        <taxon>Hypocreomycetidae</taxon>
        <taxon>Glomerellales</taxon>
        <taxon>Glomerellaceae</taxon>
        <taxon>Colletotrichum</taxon>
        <taxon>Colletotrichum acutatum species complex</taxon>
    </lineage>
</organism>